<protein>
    <recommendedName>
        <fullName evidence="5">SPARK domain-containing protein</fullName>
    </recommendedName>
</protein>
<reference evidence="3 4" key="2">
    <citation type="submission" date="2020-07" db="EMBL/GenBank/DDBJ databases">
        <title>Genome assembly of wild tea tree DASZ reveals pedigree and selection history of tea varieties.</title>
        <authorList>
            <person name="Zhang W."/>
        </authorList>
    </citation>
    <scope>NUCLEOTIDE SEQUENCE [LARGE SCALE GENOMIC DNA]</scope>
    <source>
        <strain evidence="4">cv. G240</strain>
        <tissue evidence="3">Leaf</tissue>
    </source>
</reference>
<dbReference type="GO" id="GO:0005886">
    <property type="term" value="C:plasma membrane"/>
    <property type="evidence" value="ECO:0007669"/>
    <property type="project" value="TreeGrafter"/>
</dbReference>
<evidence type="ECO:0000259" key="2">
    <source>
        <dbReference type="Pfam" id="PF26584"/>
    </source>
</evidence>
<organism evidence="3 4">
    <name type="scientific">Camellia sinensis</name>
    <name type="common">Tea plant</name>
    <name type="synonym">Thea sinensis</name>
    <dbReference type="NCBI Taxonomy" id="4442"/>
    <lineage>
        <taxon>Eukaryota</taxon>
        <taxon>Viridiplantae</taxon>
        <taxon>Streptophyta</taxon>
        <taxon>Embryophyta</taxon>
        <taxon>Tracheophyta</taxon>
        <taxon>Spermatophyta</taxon>
        <taxon>Magnoliopsida</taxon>
        <taxon>eudicotyledons</taxon>
        <taxon>Gunneridae</taxon>
        <taxon>Pentapetalae</taxon>
        <taxon>asterids</taxon>
        <taxon>Ericales</taxon>
        <taxon>Theaceae</taxon>
        <taxon>Camellia</taxon>
    </lineage>
</organism>
<accession>A0A7J7I6A0</accession>
<evidence type="ECO:0008006" key="5">
    <source>
        <dbReference type="Google" id="ProtNLM"/>
    </source>
</evidence>
<dbReference type="Pfam" id="PF19160">
    <property type="entry name" value="SPARK"/>
    <property type="match status" value="1"/>
</dbReference>
<feature type="domain" description="At1g61900-like C-terminal" evidence="2">
    <location>
        <begin position="297"/>
        <end position="370"/>
    </location>
</feature>
<evidence type="ECO:0000313" key="4">
    <source>
        <dbReference type="Proteomes" id="UP000593564"/>
    </source>
</evidence>
<dbReference type="InterPro" id="IPR043891">
    <property type="entry name" value="SPARK"/>
</dbReference>
<reference evidence="4" key="1">
    <citation type="journal article" date="2020" name="Nat. Commun.">
        <title>Genome assembly of wild tea tree DASZ reveals pedigree and selection history of tea varieties.</title>
        <authorList>
            <person name="Zhang W."/>
            <person name="Zhang Y."/>
            <person name="Qiu H."/>
            <person name="Guo Y."/>
            <person name="Wan H."/>
            <person name="Zhang X."/>
            <person name="Scossa F."/>
            <person name="Alseekh S."/>
            <person name="Zhang Q."/>
            <person name="Wang P."/>
            <person name="Xu L."/>
            <person name="Schmidt M.H."/>
            <person name="Jia X."/>
            <person name="Li D."/>
            <person name="Zhu A."/>
            <person name="Guo F."/>
            <person name="Chen W."/>
            <person name="Ni D."/>
            <person name="Usadel B."/>
            <person name="Fernie A.R."/>
            <person name="Wen W."/>
        </authorList>
    </citation>
    <scope>NUCLEOTIDE SEQUENCE [LARGE SCALE GENOMIC DNA]</scope>
    <source>
        <strain evidence="4">cv. G240</strain>
    </source>
</reference>
<dbReference type="PANTHER" id="PTHR33831:SF5">
    <property type="entry name" value="OS07G0102300 PROTEIN"/>
    <property type="match status" value="1"/>
</dbReference>
<dbReference type="InterPro" id="IPR059003">
    <property type="entry name" value="At1g61900_C"/>
</dbReference>
<proteinExistence type="predicted"/>
<gene>
    <name evidence="3" type="ORF">HYC85_001759</name>
</gene>
<dbReference type="InterPro" id="IPR040336">
    <property type="entry name" value="At1g61900-like"/>
</dbReference>
<feature type="domain" description="SPARK" evidence="1">
    <location>
        <begin position="103"/>
        <end position="241"/>
    </location>
</feature>
<dbReference type="Proteomes" id="UP000593564">
    <property type="component" value="Unassembled WGS sequence"/>
</dbReference>
<dbReference type="Pfam" id="PF26584">
    <property type="entry name" value="At1g61900"/>
    <property type="match status" value="1"/>
</dbReference>
<keyword evidence="4" id="KW-1185">Reference proteome</keyword>
<dbReference type="AlphaFoldDB" id="A0A7J7I6A0"/>
<sequence>MVSKWSVKGNTRFLCRIVFAICDAKEVELRCLRCALVGFEVISALHESCCGSLDYLKISEIMDKRTDALSLEMSPSAAPQPYFPLLAPSPLAPFTNNTVPKLSGLCMLNFAAVESMMSMTSIDCIAVFAPFLANVICCPQLEATLVVLIGQSSKDTNLLALNNTLANHRQSDFGQILVGQGASDNLQQICSIRPSNLTAASCPVNDVNEFESTVDSSMFLAACEKIEICQNAISEAARKLALKAYDLLGMDGSHAFSDHSTRISDCEVIVHRWLASKLDPSRAKDVLRGLSNCNVNKVCPFVFPNVSNVSKGCGNGITNQTACCNAMESYVSRLQKQSFITNLQAVNCAASLGMKLQKANITENVYNLCRISLKDLSLQEYGCLLPSLPSDVIFDTSSGLTFMCDLNDNIPAPWPSGFQIPSLCNKTVKILALPAATSGQSGECANELVLDYKLLYTCFYLLICC</sequence>
<dbReference type="EMBL" id="JACBKZ010000001">
    <property type="protein sequence ID" value="KAF5960550.1"/>
    <property type="molecule type" value="Genomic_DNA"/>
</dbReference>
<comment type="caution">
    <text evidence="3">The sequence shown here is derived from an EMBL/GenBank/DDBJ whole genome shotgun (WGS) entry which is preliminary data.</text>
</comment>
<dbReference type="PANTHER" id="PTHR33831">
    <property type="entry name" value="GPI-ANCHORED PROTEIN"/>
    <property type="match status" value="1"/>
</dbReference>
<evidence type="ECO:0000259" key="1">
    <source>
        <dbReference type="Pfam" id="PF19160"/>
    </source>
</evidence>
<evidence type="ECO:0000313" key="3">
    <source>
        <dbReference type="EMBL" id="KAF5960550.1"/>
    </source>
</evidence>
<name>A0A7J7I6A0_CAMSI</name>